<feature type="domain" description="CYTH" evidence="1">
    <location>
        <begin position="4"/>
        <end position="198"/>
    </location>
</feature>
<dbReference type="SMART" id="SM00880">
    <property type="entry name" value="CHAD"/>
    <property type="match status" value="1"/>
</dbReference>
<dbReference type="InterPro" id="IPR023577">
    <property type="entry name" value="CYTH_domain"/>
</dbReference>
<dbReference type="InterPro" id="IPR039013">
    <property type="entry name" value="YgiF"/>
</dbReference>
<accession>A0ABX0VCE9</accession>
<evidence type="ECO:0000313" key="4">
    <source>
        <dbReference type="Proteomes" id="UP000707352"/>
    </source>
</evidence>
<dbReference type="Proteomes" id="UP000707352">
    <property type="component" value="Unassembled WGS sequence"/>
</dbReference>
<comment type="caution">
    <text evidence="3">The sequence shown here is derived from an EMBL/GenBank/DDBJ whole genome shotgun (WGS) entry which is preliminary data.</text>
</comment>
<reference evidence="3 4" key="1">
    <citation type="submission" date="2020-03" db="EMBL/GenBank/DDBJ databases">
        <title>The genome sequence of Microvirga sp. c23x22.</title>
        <authorList>
            <person name="Zhang X."/>
        </authorList>
    </citation>
    <scope>NUCLEOTIDE SEQUENCE [LARGE SCALE GENOMIC DNA]</scope>
    <source>
        <strain evidence="4">c23x22</strain>
    </source>
</reference>
<dbReference type="PROSITE" id="PS51707">
    <property type="entry name" value="CYTH"/>
    <property type="match status" value="1"/>
</dbReference>
<dbReference type="InterPro" id="IPR038186">
    <property type="entry name" value="CHAD_dom_sf"/>
</dbReference>
<dbReference type="SMART" id="SM01118">
    <property type="entry name" value="CYTH"/>
    <property type="match status" value="1"/>
</dbReference>
<dbReference type="Gene3D" id="1.40.20.10">
    <property type="entry name" value="CHAD domain"/>
    <property type="match status" value="1"/>
</dbReference>
<dbReference type="Pfam" id="PF01928">
    <property type="entry name" value="CYTH"/>
    <property type="match status" value="1"/>
</dbReference>
<dbReference type="PROSITE" id="PS51708">
    <property type="entry name" value="CHAD"/>
    <property type="match status" value="1"/>
</dbReference>
<dbReference type="EMBL" id="JAATJS010000003">
    <property type="protein sequence ID" value="NIX77347.1"/>
    <property type="molecule type" value="Genomic_DNA"/>
</dbReference>
<dbReference type="PANTHER" id="PTHR39569">
    <property type="entry name" value="INORGANIC TRIPHOSPHATASE"/>
    <property type="match status" value="1"/>
</dbReference>
<dbReference type="Gene3D" id="2.40.320.10">
    <property type="entry name" value="Hypothetical Protein Pfu-838710-001"/>
    <property type="match status" value="1"/>
</dbReference>
<keyword evidence="4" id="KW-1185">Reference proteome</keyword>
<gene>
    <name evidence="3" type="ORF">HB375_12080</name>
</gene>
<feature type="domain" description="CHAD" evidence="2">
    <location>
        <begin position="213"/>
        <end position="509"/>
    </location>
</feature>
<dbReference type="InterPro" id="IPR033469">
    <property type="entry name" value="CYTH-like_dom_sf"/>
</dbReference>
<dbReference type="SUPFAM" id="SSF55154">
    <property type="entry name" value="CYTH-like phosphatases"/>
    <property type="match status" value="1"/>
</dbReference>
<evidence type="ECO:0000259" key="1">
    <source>
        <dbReference type="PROSITE" id="PS51707"/>
    </source>
</evidence>
<evidence type="ECO:0000313" key="3">
    <source>
        <dbReference type="EMBL" id="NIX77347.1"/>
    </source>
</evidence>
<dbReference type="Pfam" id="PF05235">
    <property type="entry name" value="CHAD"/>
    <property type="match status" value="1"/>
</dbReference>
<evidence type="ECO:0000259" key="2">
    <source>
        <dbReference type="PROSITE" id="PS51708"/>
    </source>
</evidence>
<name>A0ABX0VCE9_9HYPH</name>
<sequence>MPSDQEFEIKLQLSDEAADKLATMPQVATAQLRTAHLQSVYFDTHSRALQKAGLQLRIRQDGPRRVQTVKAGHGVVRGEWEREVEGQLPDLGAATGSPAERLLKKRKVRNDLIPLFWVDIERRKGLLLYDGAEIELAIDRGRVVTGNDDESICEAELELKQGEPEALFELARALGGPVKAAVSVVSKGDRGYRLASGTSQTPERDLLLSLNAGESTATAIQSILRACLRQLSVNDGLLRQTRAEEPLHRTRVAVRRIRAALSLFKPILVGREADEIRAGFKWISDLLGEARDLDVFLAKRLDQVRLQHEHSPGFEDLRRQIRDRREHAYDQLLAALVSERYFNLMLATQRTMELGEWLSDPDSVARLHRTQPIEVYAADELQRRFASVMKAGQKLARLDAKRRHRVRIKAKKLRYMAEFLQSLAPRKPYTDLDNALHDLQRSLGKLNDAIVGREFMVSISGDTALKANPQASFAAGIVAGATTTPEKQMILAEKAIKRLSKRRPFWHKF</sequence>
<dbReference type="CDD" id="cd07756">
    <property type="entry name" value="CYTH-like_Pase_CHAD"/>
    <property type="match status" value="1"/>
</dbReference>
<dbReference type="InterPro" id="IPR007899">
    <property type="entry name" value="CHAD_dom"/>
</dbReference>
<proteinExistence type="predicted"/>
<protein>
    <submittedName>
        <fullName evidence="3">CHAD domain-containing protein</fullName>
    </submittedName>
</protein>
<dbReference type="RefSeq" id="WP_167673219.1">
    <property type="nucleotide sequence ID" value="NZ_JAATJS010000003.1"/>
</dbReference>
<organism evidence="3 4">
    <name type="scientific">Microvirga terricola</name>
    <dbReference type="NCBI Taxonomy" id="2719797"/>
    <lineage>
        <taxon>Bacteria</taxon>
        <taxon>Pseudomonadati</taxon>
        <taxon>Pseudomonadota</taxon>
        <taxon>Alphaproteobacteria</taxon>
        <taxon>Hyphomicrobiales</taxon>
        <taxon>Methylobacteriaceae</taxon>
        <taxon>Microvirga</taxon>
    </lineage>
</organism>
<dbReference type="PANTHER" id="PTHR39569:SF1">
    <property type="entry name" value="INORGANIC TRIPHOSPHATASE"/>
    <property type="match status" value="1"/>
</dbReference>